<dbReference type="EMBL" id="JBHOMY010000095">
    <property type="protein sequence ID" value="MFC1459353.1"/>
    <property type="molecule type" value="Genomic_DNA"/>
</dbReference>
<dbReference type="SMART" id="SM00773">
    <property type="entry name" value="WGR"/>
    <property type="match status" value="1"/>
</dbReference>
<dbReference type="RefSeq" id="WP_377031025.1">
    <property type="nucleotide sequence ID" value="NZ_JBHOMY010000095.1"/>
</dbReference>
<dbReference type="CDD" id="cd07996">
    <property type="entry name" value="WGR_MMR_like"/>
    <property type="match status" value="1"/>
</dbReference>
<sequence length="84" mass="9890">MPDARSPIRHHLVLYRRDPEQGRARFFSLMIERDLFGTIRLVRNWGYIGTKGQEKVDLYPSEPEAARALEGWAETQRQRGYTDL</sequence>
<dbReference type="InterPro" id="IPR008893">
    <property type="entry name" value="WGR_domain"/>
</dbReference>
<dbReference type="Gene3D" id="2.20.140.10">
    <property type="entry name" value="WGR domain"/>
    <property type="match status" value="1"/>
</dbReference>
<organism evidence="2 3">
    <name type="scientific">Microvirga arabica</name>
    <dbReference type="NCBI Taxonomy" id="1128671"/>
    <lineage>
        <taxon>Bacteria</taxon>
        <taxon>Pseudomonadati</taxon>
        <taxon>Pseudomonadota</taxon>
        <taxon>Alphaproteobacteria</taxon>
        <taxon>Hyphomicrobiales</taxon>
        <taxon>Methylobacteriaceae</taxon>
        <taxon>Microvirga</taxon>
    </lineage>
</organism>
<feature type="domain" description="WGR" evidence="1">
    <location>
        <begin position="1"/>
        <end position="84"/>
    </location>
</feature>
<dbReference type="InterPro" id="IPR049809">
    <property type="entry name" value="YehF/YfeS-like_WGR"/>
</dbReference>
<dbReference type="PROSITE" id="PS51977">
    <property type="entry name" value="WGR"/>
    <property type="match status" value="1"/>
</dbReference>
<dbReference type="Pfam" id="PF05406">
    <property type="entry name" value="WGR"/>
    <property type="match status" value="1"/>
</dbReference>
<evidence type="ECO:0000313" key="3">
    <source>
        <dbReference type="Proteomes" id="UP001593940"/>
    </source>
</evidence>
<reference evidence="2 3" key="1">
    <citation type="submission" date="2024-09" db="EMBL/GenBank/DDBJ databases">
        <title>Nodulacao em especies de Leguminosae Basais da Amazonia e Caracterizacao dos Rizobios e Bacterias Associadas aos Nodulos.</title>
        <authorList>
            <person name="Jambeiro I.C.A."/>
            <person name="Lopes I.S."/>
            <person name="Aguiar E.R.G.R."/>
            <person name="Santos A.F.J."/>
            <person name="Dos Santos J.M.F."/>
            <person name="Gross E."/>
        </authorList>
    </citation>
    <scope>NUCLEOTIDE SEQUENCE [LARGE SCALE GENOMIC DNA]</scope>
    <source>
        <strain evidence="2 3">BRUESC1165</strain>
    </source>
</reference>
<gene>
    <name evidence="2" type="ORF">ACETIH_22140</name>
</gene>
<keyword evidence="3" id="KW-1185">Reference proteome</keyword>
<comment type="caution">
    <text evidence="2">The sequence shown here is derived from an EMBL/GenBank/DDBJ whole genome shotgun (WGS) entry which is preliminary data.</text>
</comment>
<proteinExistence type="predicted"/>
<dbReference type="Proteomes" id="UP001593940">
    <property type="component" value="Unassembled WGS sequence"/>
</dbReference>
<name>A0ABV6YDM1_9HYPH</name>
<dbReference type="SUPFAM" id="SSF142921">
    <property type="entry name" value="WGR domain-like"/>
    <property type="match status" value="1"/>
</dbReference>
<evidence type="ECO:0000259" key="1">
    <source>
        <dbReference type="PROSITE" id="PS51977"/>
    </source>
</evidence>
<dbReference type="InterPro" id="IPR036930">
    <property type="entry name" value="WGR_dom_sf"/>
</dbReference>
<protein>
    <submittedName>
        <fullName evidence="2">WGR domain-containing protein</fullName>
    </submittedName>
</protein>
<accession>A0ABV6YDM1</accession>
<evidence type="ECO:0000313" key="2">
    <source>
        <dbReference type="EMBL" id="MFC1459353.1"/>
    </source>
</evidence>